<dbReference type="InterPro" id="IPR011033">
    <property type="entry name" value="PRC_barrel-like_sf"/>
</dbReference>
<evidence type="ECO:0000259" key="1">
    <source>
        <dbReference type="Pfam" id="PF05239"/>
    </source>
</evidence>
<keyword evidence="3" id="KW-1185">Reference proteome</keyword>
<feature type="domain" description="PRC-barrel" evidence="1">
    <location>
        <begin position="27"/>
        <end position="98"/>
    </location>
</feature>
<dbReference type="OrthoDB" id="286778at2"/>
<gene>
    <name evidence="2" type="ORF">C8261_09150</name>
</gene>
<dbReference type="Gene3D" id="2.30.30.240">
    <property type="entry name" value="PRC-barrel domain"/>
    <property type="match status" value="1"/>
</dbReference>
<dbReference type="Pfam" id="PF05239">
    <property type="entry name" value="PRC"/>
    <property type="match status" value="1"/>
</dbReference>
<name>A0A2T4IFD0_9RHOO</name>
<accession>A0A2T4IFD0</accession>
<dbReference type="RefSeq" id="WP_107493393.1">
    <property type="nucleotide sequence ID" value="NZ_PZKC01000006.1"/>
</dbReference>
<proteinExistence type="predicted"/>
<dbReference type="InterPro" id="IPR027275">
    <property type="entry name" value="PRC-brl_dom"/>
</dbReference>
<organism evidence="2 3">
    <name type="scientific">Pseudothauera lacus</name>
    <dbReference type="NCBI Taxonomy" id="2136175"/>
    <lineage>
        <taxon>Bacteria</taxon>
        <taxon>Pseudomonadati</taxon>
        <taxon>Pseudomonadota</taxon>
        <taxon>Betaproteobacteria</taxon>
        <taxon>Rhodocyclales</taxon>
        <taxon>Zoogloeaceae</taxon>
        <taxon>Pseudothauera</taxon>
    </lineage>
</organism>
<dbReference type="Proteomes" id="UP000241193">
    <property type="component" value="Unassembled WGS sequence"/>
</dbReference>
<dbReference type="AlphaFoldDB" id="A0A2T4IFD0"/>
<dbReference type="PANTHER" id="PTHR36505:SF1">
    <property type="entry name" value="BLR1072 PROTEIN"/>
    <property type="match status" value="1"/>
</dbReference>
<dbReference type="SUPFAM" id="SSF50346">
    <property type="entry name" value="PRC-barrel domain"/>
    <property type="match status" value="1"/>
</dbReference>
<reference evidence="2 3" key="1">
    <citation type="submission" date="2018-03" db="EMBL/GenBank/DDBJ databases">
        <authorList>
            <person name="Keele B.F."/>
        </authorList>
    </citation>
    <scope>NUCLEOTIDE SEQUENCE [LARGE SCALE GENOMIC DNA]</scope>
    <source>
        <strain evidence="2 3">D20</strain>
    </source>
</reference>
<evidence type="ECO:0000313" key="2">
    <source>
        <dbReference type="EMBL" id="PTD96468.1"/>
    </source>
</evidence>
<dbReference type="PANTHER" id="PTHR36505">
    <property type="entry name" value="BLR1072 PROTEIN"/>
    <property type="match status" value="1"/>
</dbReference>
<dbReference type="EMBL" id="PZKC01000006">
    <property type="protein sequence ID" value="PTD96468.1"/>
    <property type="molecule type" value="Genomic_DNA"/>
</dbReference>
<evidence type="ECO:0000313" key="3">
    <source>
        <dbReference type="Proteomes" id="UP000241193"/>
    </source>
</evidence>
<sequence length="142" mass="15287">MNSVLRSTAGLVRYQHPDGAGAQLLSAGTLIGDKVCNRTEDELGEIKELMLNTVSGSVCYAVVAAGGFLSMGEKLYAVPWSALTLDGPNKRLVLDVDVERFRNAPGFDKDKWPDMADETWARQVHAYYGLKGVEAKPAATAA</sequence>
<reference evidence="2 3" key="2">
    <citation type="submission" date="2018-04" db="EMBL/GenBank/DDBJ databases">
        <title>Thauera lacus sp. nov., isolated from an saline lake in Inner Mongolia, China.</title>
        <authorList>
            <person name="Liang Q.-Y."/>
        </authorList>
    </citation>
    <scope>NUCLEOTIDE SEQUENCE [LARGE SCALE GENOMIC DNA]</scope>
    <source>
        <strain evidence="2 3">D20</strain>
    </source>
</reference>
<protein>
    <submittedName>
        <fullName evidence="2">Photosystem reaction center subunit H</fullName>
    </submittedName>
</protein>
<comment type="caution">
    <text evidence="2">The sequence shown here is derived from an EMBL/GenBank/DDBJ whole genome shotgun (WGS) entry which is preliminary data.</text>
</comment>